<reference evidence="3" key="1">
    <citation type="submission" date="2018-08" db="EMBL/GenBank/DDBJ databases">
        <authorList>
            <person name="Im W.T."/>
        </authorList>
    </citation>
    <scope>NUCLEOTIDE SEQUENCE [LARGE SCALE GENOMIC DNA]</scope>
    <source>
        <strain evidence="3">LA-28</strain>
    </source>
</reference>
<comment type="caution">
    <text evidence="2">The sequence shown here is derived from an EMBL/GenBank/DDBJ whole genome shotgun (WGS) entry which is preliminary data.</text>
</comment>
<feature type="chain" id="PRO_5016679109" description="Lipoprotein" evidence="1">
    <location>
        <begin position="21"/>
        <end position="111"/>
    </location>
</feature>
<dbReference type="EMBL" id="QURN01000006">
    <property type="protein sequence ID" value="RFC67899.1"/>
    <property type="molecule type" value="Genomic_DNA"/>
</dbReference>
<evidence type="ECO:0000313" key="3">
    <source>
        <dbReference type="Proteomes" id="UP000262379"/>
    </source>
</evidence>
<organism evidence="2 3">
    <name type="scientific">Mesorhizobium denitrificans</name>
    <dbReference type="NCBI Taxonomy" id="2294114"/>
    <lineage>
        <taxon>Bacteria</taxon>
        <taxon>Pseudomonadati</taxon>
        <taxon>Pseudomonadota</taxon>
        <taxon>Alphaproteobacteria</taxon>
        <taxon>Hyphomicrobiales</taxon>
        <taxon>Phyllobacteriaceae</taxon>
        <taxon>Mesorhizobium</taxon>
    </lineage>
</organism>
<keyword evidence="1" id="KW-0732">Signal</keyword>
<dbReference type="RefSeq" id="WP_116623735.1">
    <property type="nucleotide sequence ID" value="NZ_QURN01000006.1"/>
</dbReference>
<dbReference type="AlphaFoldDB" id="A0A371XF97"/>
<evidence type="ECO:0008006" key="4">
    <source>
        <dbReference type="Google" id="ProtNLM"/>
    </source>
</evidence>
<dbReference type="Proteomes" id="UP000262379">
    <property type="component" value="Unassembled WGS sequence"/>
</dbReference>
<feature type="signal peptide" evidence="1">
    <location>
        <begin position="1"/>
        <end position="20"/>
    </location>
</feature>
<protein>
    <recommendedName>
        <fullName evidence="4">Lipoprotein</fullName>
    </recommendedName>
</protein>
<accession>A0A371XF97</accession>
<gene>
    <name evidence="2" type="ORF">DY251_09975</name>
</gene>
<keyword evidence="3" id="KW-1185">Reference proteome</keyword>
<evidence type="ECO:0000256" key="1">
    <source>
        <dbReference type="SAM" id="SignalP"/>
    </source>
</evidence>
<evidence type="ECO:0000313" key="2">
    <source>
        <dbReference type="EMBL" id="RFC67899.1"/>
    </source>
</evidence>
<name>A0A371XF97_9HYPH</name>
<sequence>MTRISQAIAFSLICILPGCATSPTDYVAGLSQQDPKWQTPECEKMRKAALDYDAGEQRIYWSAGAVLGPYGLGLAAAGKEHQAKERKQLDREIHLQCSSQPFPKELQGTNP</sequence>
<proteinExistence type="predicted"/>